<evidence type="ECO:0000313" key="12">
    <source>
        <dbReference type="Proteomes" id="UP000310636"/>
    </source>
</evidence>
<dbReference type="GO" id="GO:0000155">
    <property type="term" value="F:phosphorelay sensor kinase activity"/>
    <property type="evidence" value="ECO:0007669"/>
    <property type="project" value="InterPro"/>
</dbReference>
<keyword evidence="8" id="KW-0902">Two-component regulatory system</keyword>
<dbReference type="InterPro" id="IPR011712">
    <property type="entry name" value="Sig_transdc_His_kin_sub3_dim/P"/>
</dbReference>
<dbReference type="OrthoDB" id="9781904at2"/>
<proteinExistence type="predicted"/>
<protein>
    <recommendedName>
        <fullName evidence="2">histidine kinase</fullName>
        <ecNumber evidence="2">2.7.13.3</ecNumber>
    </recommendedName>
</protein>
<evidence type="ECO:0000313" key="11">
    <source>
        <dbReference type="EMBL" id="THF76255.1"/>
    </source>
</evidence>
<keyword evidence="6 11" id="KW-0418">Kinase</keyword>
<dbReference type="GO" id="GO:0016020">
    <property type="term" value="C:membrane"/>
    <property type="evidence" value="ECO:0007669"/>
    <property type="project" value="InterPro"/>
</dbReference>
<reference evidence="11 12" key="1">
    <citation type="submission" date="2019-04" db="EMBL/GenBank/DDBJ databases">
        <title>Cohnella sp. nov. isolated from preserved vegetables.</title>
        <authorList>
            <person name="Lin S.-Y."/>
            <person name="Hung M.-H."/>
            <person name="Young C.-C."/>
        </authorList>
    </citation>
    <scope>NUCLEOTIDE SEQUENCE [LARGE SCALE GENOMIC DNA]</scope>
    <source>
        <strain evidence="11 12">CC-MHH1044</strain>
    </source>
</reference>
<dbReference type="Pfam" id="PF07730">
    <property type="entry name" value="HisKA_3"/>
    <property type="match status" value="1"/>
</dbReference>
<keyword evidence="5" id="KW-0547">Nucleotide-binding</keyword>
<dbReference type="EC" id="2.7.13.3" evidence="2"/>
<dbReference type="Gene3D" id="1.20.5.1930">
    <property type="match status" value="1"/>
</dbReference>
<dbReference type="CDD" id="cd16917">
    <property type="entry name" value="HATPase_UhpB-NarQ-NarX-like"/>
    <property type="match status" value="1"/>
</dbReference>
<organism evidence="11 12">
    <name type="scientific">Cohnella fermenti</name>
    <dbReference type="NCBI Taxonomy" id="2565925"/>
    <lineage>
        <taxon>Bacteria</taxon>
        <taxon>Bacillati</taxon>
        <taxon>Bacillota</taxon>
        <taxon>Bacilli</taxon>
        <taxon>Bacillales</taxon>
        <taxon>Paenibacillaceae</taxon>
        <taxon>Cohnella</taxon>
    </lineage>
</organism>
<evidence type="ECO:0000256" key="6">
    <source>
        <dbReference type="ARBA" id="ARBA00022777"/>
    </source>
</evidence>
<sequence>MSLPWIQPLSHPRLRNLAVFGLTSAYAALLLLYLFLDRFKGVAAAALLIALFLLRQLALAGDSKPLRLLSLLSPPIETVLLFVLFWQSDTTLENIVFLLFVADLILHYRSRYALPLAYGGYVAYMTHWPAPGEGYVGDAVDLLGYSLLVLGLWGTKLLLNQRDTILRLNEALREESRAKEETAALRERYRIAEEVHDTIGHTLTVAIVALEGAQLLVGSRPDEARGKIATARDQLKAGLHDVRHVVKAMKAERGASPDAGLEATVRRMMAEVARQTGISWRLRMENGLKLLSLQEYVLAGAVKESVTNAIKHGGAKTIEVAVEAAEDTVLLTVKDDGSGADAVEYGFGLASMRDRVQAVGGQLCAAGGLSGGFEVRVRLPRARGEE</sequence>
<dbReference type="InterPro" id="IPR003594">
    <property type="entry name" value="HATPase_dom"/>
</dbReference>
<dbReference type="PANTHER" id="PTHR24421">
    <property type="entry name" value="NITRATE/NITRITE SENSOR PROTEIN NARX-RELATED"/>
    <property type="match status" value="1"/>
</dbReference>
<keyword evidence="12" id="KW-1185">Reference proteome</keyword>
<dbReference type="SMART" id="SM00387">
    <property type="entry name" value="HATPase_c"/>
    <property type="match status" value="1"/>
</dbReference>
<evidence type="ECO:0000259" key="10">
    <source>
        <dbReference type="PROSITE" id="PS50109"/>
    </source>
</evidence>
<name>A0A4V3WEG7_9BACL</name>
<dbReference type="PANTHER" id="PTHR24421:SF10">
    <property type="entry name" value="NITRATE_NITRITE SENSOR PROTEIN NARQ"/>
    <property type="match status" value="1"/>
</dbReference>
<dbReference type="GO" id="GO:0046983">
    <property type="term" value="F:protein dimerization activity"/>
    <property type="evidence" value="ECO:0007669"/>
    <property type="project" value="InterPro"/>
</dbReference>
<dbReference type="PROSITE" id="PS50109">
    <property type="entry name" value="HIS_KIN"/>
    <property type="match status" value="1"/>
</dbReference>
<evidence type="ECO:0000256" key="5">
    <source>
        <dbReference type="ARBA" id="ARBA00022741"/>
    </source>
</evidence>
<comment type="caution">
    <text evidence="11">The sequence shown here is derived from an EMBL/GenBank/DDBJ whole genome shotgun (WGS) entry which is preliminary data.</text>
</comment>
<dbReference type="Gene3D" id="3.30.565.10">
    <property type="entry name" value="Histidine kinase-like ATPase, C-terminal domain"/>
    <property type="match status" value="1"/>
</dbReference>
<dbReference type="InterPro" id="IPR050482">
    <property type="entry name" value="Sensor_HK_TwoCompSys"/>
</dbReference>
<dbReference type="Proteomes" id="UP000310636">
    <property type="component" value="Unassembled WGS sequence"/>
</dbReference>
<evidence type="ECO:0000256" key="8">
    <source>
        <dbReference type="ARBA" id="ARBA00023012"/>
    </source>
</evidence>
<feature type="domain" description="Histidine kinase" evidence="10">
    <location>
        <begin position="198"/>
        <end position="383"/>
    </location>
</feature>
<feature type="transmembrane region" description="Helical" evidence="9">
    <location>
        <begin position="42"/>
        <end position="59"/>
    </location>
</feature>
<keyword evidence="4" id="KW-0808">Transferase</keyword>
<keyword evidence="3" id="KW-0597">Phosphoprotein</keyword>
<feature type="transmembrane region" description="Helical" evidence="9">
    <location>
        <begin position="17"/>
        <end position="35"/>
    </location>
</feature>
<evidence type="ECO:0000256" key="3">
    <source>
        <dbReference type="ARBA" id="ARBA00022553"/>
    </source>
</evidence>
<dbReference type="EMBL" id="SSOB01000026">
    <property type="protein sequence ID" value="THF76255.1"/>
    <property type="molecule type" value="Genomic_DNA"/>
</dbReference>
<keyword evidence="9" id="KW-0812">Transmembrane</keyword>
<keyword evidence="9" id="KW-1133">Transmembrane helix</keyword>
<comment type="catalytic activity">
    <reaction evidence="1">
        <text>ATP + protein L-histidine = ADP + protein N-phospho-L-histidine.</text>
        <dbReference type="EC" id="2.7.13.3"/>
    </reaction>
</comment>
<dbReference type="RefSeq" id="WP_136371532.1">
    <property type="nucleotide sequence ID" value="NZ_SSOB01000026.1"/>
</dbReference>
<accession>A0A4V3WEG7</accession>
<dbReference type="GO" id="GO:0005524">
    <property type="term" value="F:ATP binding"/>
    <property type="evidence" value="ECO:0007669"/>
    <property type="project" value="UniProtKB-KW"/>
</dbReference>
<keyword evidence="7" id="KW-0067">ATP-binding</keyword>
<evidence type="ECO:0000256" key="9">
    <source>
        <dbReference type="SAM" id="Phobius"/>
    </source>
</evidence>
<evidence type="ECO:0000256" key="7">
    <source>
        <dbReference type="ARBA" id="ARBA00022840"/>
    </source>
</evidence>
<dbReference type="InterPro" id="IPR005467">
    <property type="entry name" value="His_kinase_dom"/>
</dbReference>
<gene>
    <name evidence="11" type="ORF">E6C55_19710</name>
</gene>
<dbReference type="InterPro" id="IPR036890">
    <property type="entry name" value="HATPase_C_sf"/>
</dbReference>
<keyword evidence="9" id="KW-0472">Membrane</keyword>
<evidence type="ECO:0000256" key="2">
    <source>
        <dbReference type="ARBA" id="ARBA00012438"/>
    </source>
</evidence>
<evidence type="ECO:0000256" key="1">
    <source>
        <dbReference type="ARBA" id="ARBA00000085"/>
    </source>
</evidence>
<dbReference type="Pfam" id="PF02518">
    <property type="entry name" value="HATPase_c"/>
    <property type="match status" value="1"/>
</dbReference>
<evidence type="ECO:0000256" key="4">
    <source>
        <dbReference type="ARBA" id="ARBA00022679"/>
    </source>
</evidence>
<dbReference type="AlphaFoldDB" id="A0A4V3WEG7"/>
<dbReference type="SUPFAM" id="SSF55874">
    <property type="entry name" value="ATPase domain of HSP90 chaperone/DNA topoisomerase II/histidine kinase"/>
    <property type="match status" value="1"/>
</dbReference>